<dbReference type="SUPFAM" id="SSF56672">
    <property type="entry name" value="DNA/RNA polymerases"/>
    <property type="match status" value="1"/>
</dbReference>
<name>A0A9D4HMV6_DREPO</name>
<dbReference type="Proteomes" id="UP000828390">
    <property type="component" value="Unassembled WGS sequence"/>
</dbReference>
<dbReference type="Pfam" id="PF00476">
    <property type="entry name" value="DNA_pol_A"/>
    <property type="match status" value="1"/>
</dbReference>
<comment type="caution">
    <text evidence="2">The sequence shown here is derived from an EMBL/GenBank/DDBJ whole genome shotgun (WGS) entry which is preliminary data.</text>
</comment>
<dbReference type="AlphaFoldDB" id="A0A9D4HMV6"/>
<dbReference type="GO" id="GO:0006261">
    <property type="term" value="P:DNA-templated DNA replication"/>
    <property type="evidence" value="ECO:0007669"/>
    <property type="project" value="InterPro"/>
</dbReference>
<organism evidence="2 3">
    <name type="scientific">Dreissena polymorpha</name>
    <name type="common">Zebra mussel</name>
    <name type="synonym">Mytilus polymorpha</name>
    <dbReference type="NCBI Taxonomy" id="45954"/>
    <lineage>
        <taxon>Eukaryota</taxon>
        <taxon>Metazoa</taxon>
        <taxon>Spiralia</taxon>
        <taxon>Lophotrochozoa</taxon>
        <taxon>Mollusca</taxon>
        <taxon>Bivalvia</taxon>
        <taxon>Autobranchia</taxon>
        <taxon>Heteroconchia</taxon>
        <taxon>Euheterodonta</taxon>
        <taxon>Imparidentia</taxon>
        <taxon>Neoheterodontei</taxon>
        <taxon>Myida</taxon>
        <taxon>Dreissenoidea</taxon>
        <taxon>Dreissenidae</taxon>
        <taxon>Dreissena</taxon>
    </lineage>
</organism>
<reference evidence="2" key="2">
    <citation type="submission" date="2020-11" db="EMBL/GenBank/DDBJ databases">
        <authorList>
            <person name="McCartney M.A."/>
            <person name="Auch B."/>
            <person name="Kono T."/>
            <person name="Mallez S."/>
            <person name="Becker A."/>
            <person name="Gohl D.M."/>
            <person name="Silverstein K.A.T."/>
            <person name="Koren S."/>
            <person name="Bechman K.B."/>
            <person name="Herman A."/>
            <person name="Abrahante J.E."/>
            <person name="Garbe J."/>
        </authorList>
    </citation>
    <scope>NUCLEOTIDE SEQUENCE</scope>
    <source>
        <strain evidence="2">Duluth1</strain>
        <tissue evidence="2">Whole animal</tissue>
    </source>
</reference>
<dbReference type="EMBL" id="JAIWYP010000012">
    <property type="protein sequence ID" value="KAH3724466.1"/>
    <property type="molecule type" value="Genomic_DNA"/>
</dbReference>
<dbReference type="InterPro" id="IPR001098">
    <property type="entry name" value="DNA-dir_DNA_pol_A_palm_dom"/>
</dbReference>
<protein>
    <recommendedName>
        <fullName evidence="1">DNA-directed DNA polymerase family A palm domain-containing protein</fullName>
    </recommendedName>
</protein>
<dbReference type="PRINTS" id="PR00868">
    <property type="entry name" value="DNAPOLI"/>
</dbReference>
<dbReference type="GO" id="GO:0003887">
    <property type="term" value="F:DNA-directed DNA polymerase activity"/>
    <property type="evidence" value="ECO:0007669"/>
    <property type="project" value="InterPro"/>
</dbReference>
<dbReference type="GO" id="GO:0097681">
    <property type="term" value="P:double-strand break repair via alternative nonhomologous end joining"/>
    <property type="evidence" value="ECO:0007669"/>
    <property type="project" value="TreeGrafter"/>
</dbReference>
<proteinExistence type="predicted"/>
<reference evidence="2" key="1">
    <citation type="journal article" date="2019" name="bioRxiv">
        <title>The Genome of the Zebra Mussel, Dreissena polymorpha: A Resource for Invasive Species Research.</title>
        <authorList>
            <person name="McCartney M.A."/>
            <person name="Auch B."/>
            <person name="Kono T."/>
            <person name="Mallez S."/>
            <person name="Zhang Y."/>
            <person name="Obille A."/>
            <person name="Becker A."/>
            <person name="Abrahante J.E."/>
            <person name="Garbe J."/>
            <person name="Badalamenti J.P."/>
            <person name="Herman A."/>
            <person name="Mangelson H."/>
            <person name="Liachko I."/>
            <person name="Sullivan S."/>
            <person name="Sone E.D."/>
            <person name="Koren S."/>
            <person name="Silverstein K.A.T."/>
            <person name="Beckman K.B."/>
            <person name="Gohl D.M."/>
        </authorList>
    </citation>
    <scope>NUCLEOTIDE SEQUENCE</scope>
    <source>
        <strain evidence="2">Duluth1</strain>
        <tissue evidence="2">Whole animal</tissue>
    </source>
</reference>
<evidence type="ECO:0000259" key="1">
    <source>
        <dbReference type="Pfam" id="PF00476"/>
    </source>
</evidence>
<dbReference type="GO" id="GO:0003677">
    <property type="term" value="F:DNA binding"/>
    <property type="evidence" value="ECO:0007669"/>
    <property type="project" value="InterPro"/>
</dbReference>
<evidence type="ECO:0000313" key="3">
    <source>
        <dbReference type="Proteomes" id="UP000828390"/>
    </source>
</evidence>
<dbReference type="PANTHER" id="PTHR10133:SF62">
    <property type="entry name" value="DNA POLYMERASE THETA"/>
    <property type="match status" value="1"/>
</dbReference>
<gene>
    <name evidence="2" type="ORF">DPMN_050283</name>
</gene>
<evidence type="ECO:0000313" key="2">
    <source>
        <dbReference type="EMBL" id="KAH3724466.1"/>
    </source>
</evidence>
<feature type="domain" description="DNA-directed DNA polymerase family A palm" evidence="1">
    <location>
        <begin position="2"/>
        <end position="73"/>
    </location>
</feature>
<sequence>MRAYLRKTVDQCRRQGYVQTMTGRKRYLPAITSPNPHARAQAERQAVNTTVQGSAADLVKRAMVSIDKSLEEMFPNTQYTHRHKLASKKIFSVKVPGYIALFVHHSCMQFCKTIVAK</sequence>
<accession>A0A9D4HMV6</accession>
<dbReference type="InterPro" id="IPR043502">
    <property type="entry name" value="DNA/RNA_pol_sf"/>
</dbReference>
<dbReference type="PANTHER" id="PTHR10133">
    <property type="entry name" value="DNA POLYMERASE I"/>
    <property type="match status" value="1"/>
</dbReference>
<dbReference type="InterPro" id="IPR002298">
    <property type="entry name" value="DNA_polymerase_A"/>
</dbReference>
<dbReference type="Gene3D" id="1.10.150.20">
    <property type="entry name" value="5' to 3' exonuclease, C-terminal subdomain"/>
    <property type="match status" value="1"/>
</dbReference>
<keyword evidence="3" id="KW-1185">Reference proteome</keyword>